<feature type="non-terminal residue" evidence="1">
    <location>
        <position position="181"/>
    </location>
</feature>
<protein>
    <submittedName>
        <fullName evidence="1">Uncharacterized protein</fullName>
    </submittedName>
</protein>
<dbReference type="EMBL" id="BARS01002238">
    <property type="protein sequence ID" value="GAF83243.1"/>
    <property type="molecule type" value="Genomic_DNA"/>
</dbReference>
<evidence type="ECO:0000313" key="1">
    <source>
        <dbReference type="EMBL" id="GAF83243.1"/>
    </source>
</evidence>
<dbReference type="AlphaFoldDB" id="X0SQ51"/>
<proteinExistence type="predicted"/>
<sequence length="181" mass="20650">MCFTLGMARLKAQPERVAERVPGSEKHLVAWRMLQPLEALLHHLRRPNAYGNRSNTHGNRSLFADHLLIAHLVAFFSPALKSLRRIEDVFNHRAARRKYGLPRLPHSTVSEAHALFDPALLTPLIEDLRQRVAFSPHDPRLDDITRQLLAVDGTFFAMAPRVAWALYSKPNTTPRQLSKQN</sequence>
<reference evidence="1" key="1">
    <citation type="journal article" date="2014" name="Front. Microbiol.">
        <title>High frequency of phylogenetically diverse reductive dehalogenase-homologous genes in deep subseafloor sedimentary metagenomes.</title>
        <authorList>
            <person name="Kawai M."/>
            <person name="Futagami T."/>
            <person name="Toyoda A."/>
            <person name="Takaki Y."/>
            <person name="Nishi S."/>
            <person name="Hori S."/>
            <person name="Arai W."/>
            <person name="Tsubouchi T."/>
            <person name="Morono Y."/>
            <person name="Uchiyama I."/>
            <person name="Ito T."/>
            <person name="Fujiyama A."/>
            <person name="Inagaki F."/>
            <person name="Takami H."/>
        </authorList>
    </citation>
    <scope>NUCLEOTIDE SEQUENCE</scope>
    <source>
        <strain evidence="1">Expedition CK06-06</strain>
    </source>
</reference>
<accession>X0SQ51</accession>
<comment type="caution">
    <text evidence="1">The sequence shown here is derived from an EMBL/GenBank/DDBJ whole genome shotgun (WGS) entry which is preliminary data.</text>
</comment>
<name>X0SQ51_9ZZZZ</name>
<organism evidence="1">
    <name type="scientific">marine sediment metagenome</name>
    <dbReference type="NCBI Taxonomy" id="412755"/>
    <lineage>
        <taxon>unclassified sequences</taxon>
        <taxon>metagenomes</taxon>
        <taxon>ecological metagenomes</taxon>
    </lineage>
</organism>
<gene>
    <name evidence="1" type="ORF">S01H1_04220</name>
</gene>